<keyword evidence="5 14" id="KW-0637">Prenyltransferase</keyword>
<evidence type="ECO:0000256" key="4">
    <source>
        <dbReference type="ARBA" id="ARBA00022553"/>
    </source>
</evidence>
<dbReference type="EMBL" id="OC934889">
    <property type="protein sequence ID" value="CAD7660380.1"/>
    <property type="molecule type" value="Genomic_DNA"/>
</dbReference>
<dbReference type="FunFam" id="1.50.10.20:FF:000007">
    <property type="entry name" value="Protein farnesyltransferase subunit beta"/>
    <property type="match status" value="1"/>
</dbReference>
<dbReference type="GO" id="GO:0006629">
    <property type="term" value="P:lipid metabolic process"/>
    <property type="evidence" value="ECO:0007669"/>
    <property type="project" value="UniProtKB-KW"/>
</dbReference>
<dbReference type="GO" id="GO:0008270">
    <property type="term" value="F:zinc ion binding"/>
    <property type="evidence" value="ECO:0007669"/>
    <property type="project" value="UniProtKB-UniRule"/>
</dbReference>
<dbReference type="GO" id="GO:0004660">
    <property type="term" value="F:protein farnesyltransferase activity"/>
    <property type="evidence" value="ECO:0007669"/>
    <property type="project" value="UniProtKB-UniRule"/>
</dbReference>
<dbReference type="EMBL" id="CAJPVJ010020064">
    <property type="protein sequence ID" value="CAG2177518.1"/>
    <property type="molecule type" value="Genomic_DNA"/>
</dbReference>
<evidence type="ECO:0000313" key="16">
    <source>
        <dbReference type="EMBL" id="CAD7660380.1"/>
    </source>
</evidence>
<evidence type="ECO:0000256" key="13">
    <source>
        <dbReference type="ARBA" id="ARBA00064192"/>
    </source>
</evidence>
<evidence type="ECO:0000256" key="10">
    <source>
        <dbReference type="ARBA" id="ARBA00023098"/>
    </source>
</evidence>
<dbReference type="InterPro" id="IPR026872">
    <property type="entry name" value="FTB"/>
</dbReference>
<evidence type="ECO:0000259" key="15">
    <source>
        <dbReference type="Pfam" id="PF00432"/>
    </source>
</evidence>
<comment type="subunit">
    <text evidence="14">Heterodimer of an alpha and a beta subunit.</text>
</comment>
<organism evidence="16">
    <name type="scientific">Oppiella nova</name>
    <dbReference type="NCBI Taxonomy" id="334625"/>
    <lineage>
        <taxon>Eukaryota</taxon>
        <taxon>Metazoa</taxon>
        <taxon>Ecdysozoa</taxon>
        <taxon>Arthropoda</taxon>
        <taxon>Chelicerata</taxon>
        <taxon>Arachnida</taxon>
        <taxon>Acari</taxon>
        <taxon>Acariformes</taxon>
        <taxon>Sarcoptiformes</taxon>
        <taxon>Oribatida</taxon>
        <taxon>Brachypylina</taxon>
        <taxon>Oppioidea</taxon>
        <taxon>Oppiidae</taxon>
        <taxon>Oppiella</taxon>
    </lineage>
</organism>
<evidence type="ECO:0000256" key="9">
    <source>
        <dbReference type="ARBA" id="ARBA00022833"/>
    </source>
</evidence>
<dbReference type="OrthoDB" id="10261146at2759"/>
<evidence type="ECO:0000256" key="7">
    <source>
        <dbReference type="ARBA" id="ARBA00022723"/>
    </source>
</evidence>
<keyword evidence="8" id="KW-0677">Repeat</keyword>
<comment type="function">
    <text evidence="14">Catalyzes the transfer of a farnesyl moiety from farnesyl diphosphate to a cysteine at the fourth position from the C-terminus of several proteins. The beta subunit is responsible for peptide-binding.</text>
</comment>
<dbReference type="PANTHER" id="PTHR11774">
    <property type="entry name" value="GERANYLGERANYL TRANSFERASE TYPE BETA SUBUNIT"/>
    <property type="match status" value="1"/>
</dbReference>
<keyword evidence="17" id="KW-1185">Reference proteome</keyword>
<evidence type="ECO:0000313" key="17">
    <source>
        <dbReference type="Proteomes" id="UP000728032"/>
    </source>
</evidence>
<proteinExistence type="inferred from homology"/>
<reference evidence="16" key="1">
    <citation type="submission" date="2020-11" db="EMBL/GenBank/DDBJ databases">
        <authorList>
            <person name="Tran Van P."/>
        </authorList>
    </citation>
    <scope>NUCLEOTIDE SEQUENCE</scope>
</reference>
<dbReference type="PANTHER" id="PTHR11774:SF6">
    <property type="entry name" value="PROTEIN FARNESYLTRANSFERASE SUBUNIT BETA"/>
    <property type="match status" value="1"/>
</dbReference>
<dbReference type="Pfam" id="PF00432">
    <property type="entry name" value="Prenyltrans"/>
    <property type="match status" value="1"/>
</dbReference>
<dbReference type="GO" id="GO:0005965">
    <property type="term" value="C:protein farnesyltransferase complex"/>
    <property type="evidence" value="ECO:0007669"/>
    <property type="project" value="UniProtKB-UniRule"/>
</dbReference>
<protein>
    <recommendedName>
        <fullName evidence="3 14">Protein farnesyltransferase subunit beta</fullName>
        <shortName evidence="14">FTase-beta</shortName>
        <ecNumber evidence="2 14">2.5.1.58</ecNumber>
    </recommendedName>
</protein>
<keyword evidence="6 14" id="KW-0808">Transferase</keyword>
<comment type="catalytic activity">
    <reaction evidence="11">
        <text>L-cysteinyl-[protein] + (2E,6E)-farnesyl diphosphate = S-(2E,6E)-farnesyl-L-cysteinyl-[protein] + diphosphate</text>
        <dbReference type="Rhea" id="RHEA:13345"/>
        <dbReference type="Rhea" id="RHEA-COMP:10131"/>
        <dbReference type="Rhea" id="RHEA-COMP:11535"/>
        <dbReference type="ChEBI" id="CHEBI:29950"/>
        <dbReference type="ChEBI" id="CHEBI:33019"/>
        <dbReference type="ChEBI" id="CHEBI:86019"/>
        <dbReference type="ChEBI" id="CHEBI:175763"/>
        <dbReference type="EC" id="2.5.1.58"/>
    </reaction>
</comment>
<evidence type="ECO:0000256" key="5">
    <source>
        <dbReference type="ARBA" id="ARBA00022602"/>
    </source>
</evidence>
<comment type="subunit">
    <text evidence="13">Heterodimer of FNTA and FNTB.</text>
</comment>
<dbReference type="InterPro" id="IPR001330">
    <property type="entry name" value="Prenyltrans"/>
</dbReference>
<dbReference type="InterPro" id="IPR008930">
    <property type="entry name" value="Terpenoid_cyclase/PrenylTrfase"/>
</dbReference>
<evidence type="ECO:0000256" key="14">
    <source>
        <dbReference type="RuleBase" id="RU365056"/>
    </source>
</evidence>
<gene>
    <name evidence="16" type="ORF">ONB1V03_LOCUS16950</name>
</gene>
<feature type="domain" description="Prenyltransferase alpha-alpha toroid" evidence="15">
    <location>
        <begin position="67"/>
        <end position="395"/>
    </location>
</feature>
<evidence type="ECO:0000256" key="3">
    <source>
        <dbReference type="ARBA" id="ARBA00015798"/>
    </source>
</evidence>
<evidence type="ECO:0000256" key="2">
    <source>
        <dbReference type="ARBA" id="ARBA00012702"/>
    </source>
</evidence>
<dbReference type="AlphaFoldDB" id="A0A7R9MJF0"/>
<dbReference type="Proteomes" id="UP000728032">
    <property type="component" value="Unassembled WGS sequence"/>
</dbReference>
<dbReference type="CDD" id="cd02893">
    <property type="entry name" value="FTase"/>
    <property type="match status" value="1"/>
</dbReference>
<sequence length="411" mass="46211">MLRCLNRELLSKYNNDGLVSHTSEEQYNNDGLVSHTSEEQRKVEESVERCYEEIEGIVENDNQAPHLLRDKHQKYLIRGLSQPLHQSFQCLDASRPWLTYWITHSLAILDLDSHLELNAIKIIKFLTNCKNREGGYGGGPQQISHLATTYAAVNALVTLCSESALKSINRQEIKKFIVEMKQNDGSFRMHSGGEIDIRGAYCAISVAKLLNLEDDDLFENTPQWLLSCQTYEGGFGAAPGHEAHGGYTFCAVAALVLLNCLDSCNTKSLLKWVINKQHRYEGGFAGRTNKLVDGCYSFWEAAVLPIVHVFLAQKNPQLIPANKWLFNQRALQEYLLCCCQEASGGLIDKPGKNRDYYHTCYCLSGLSIAQNSLSSQLIVGPQENKVAPIHPLFNVRLDSVRFAKEYFTANT</sequence>
<evidence type="ECO:0000256" key="6">
    <source>
        <dbReference type="ARBA" id="ARBA00022679"/>
    </source>
</evidence>
<dbReference type="InterPro" id="IPR045089">
    <property type="entry name" value="PGGT1B-like"/>
</dbReference>
<comment type="similarity">
    <text evidence="1 14">Belongs to the protein prenyltransferase subunit beta family.</text>
</comment>
<keyword evidence="4" id="KW-0597">Phosphoprotein</keyword>
<dbReference type="GO" id="GO:0097354">
    <property type="term" value="P:prenylation"/>
    <property type="evidence" value="ECO:0007669"/>
    <property type="project" value="UniProtKB-UniRule"/>
</dbReference>
<accession>A0A7R9MJF0</accession>
<evidence type="ECO:0000256" key="11">
    <source>
        <dbReference type="ARBA" id="ARBA00050225"/>
    </source>
</evidence>
<keyword evidence="7 14" id="KW-0479">Metal-binding</keyword>
<keyword evidence="10" id="KW-0443">Lipid metabolism</keyword>
<comment type="cofactor">
    <cofactor evidence="14">
        <name>Zn(2+)</name>
        <dbReference type="ChEBI" id="CHEBI:29105"/>
    </cofactor>
    <text evidence="14">Binds 1 zinc ion per subunit.</text>
</comment>
<keyword evidence="9 14" id="KW-0862">Zinc</keyword>
<name>A0A7R9MJF0_9ACAR</name>
<evidence type="ECO:0000256" key="8">
    <source>
        <dbReference type="ARBA" id="ARBA00022737"/>
    </source>
</evidence>
<dbReference type="EC" id="2.5.1.58" evidence="2 14"/>
<dbReference type="Gene3D" id="1.50.10.20">
    <property type="match status" value="1"/>
</dbReference>
<evidence type="ECO:0000256" key="12">
    <source>
        <dbReference type="ARBA" id="ARBA00055850"/>
    </source>
</evidence>
<evidence type="ECO:0000256" key="1">
    <source>
        <dbReference type="ARBA" id="ARBA00010497"/>
    </source>
</evidence>
<dbReference type="SUPFAM" id="SSF48239">
    <property type="entry name" value="Terpenoid cyclases/Protein prenyltransferases"/>
    <property type="match status" value="1"/>
</dbReference>
<comment type="function">
    <text evidence="12">Essential subunit of the farnesyltransferase complex. Catalyzes the transfer of a farnesyl moiety from farnesyl diphosphate to a cysteine at the fourth position from the C-terminus of several proteins having the C-terminal sequence Cys-aliphatic-aliphatic-X.</text>
</comment>